<dbReference type="Pfam" id="PF00005">
    <property type="entry name" value="ABC_tran"/>
    <property type="match status" value="1"/>
</dbReference>
<evidence type="ECO:0000259" key="6">
    <source>
        <dbReference type="Pfam" id="PF00005"/>
    </source>
</evidence>
<keyword evidence="8" id="KW-1185">Reference proteome</keyword>
<reference evidence="7 8" key="1">
    <citation type="submission" date="2008-07" db="EMBL/GenBank/DDBJ databases">
        <authorList>
            <person name="El-Sayed N."/>
            <person name="Caler E."/>
            <person name="Inman J."/>
            <person name="Amedeo P."/>
            <person name="Hass B."/>
            <person name="Wortman J."/>
        </authorList>
    </citation>
    <scope>NUCLEOTIDE SEQUENCE [LARGE SCALE GENOMIC DNA]</scope>
    <source>
        <strain evidence="8">ATCC 50983 / TXsc</strain>
    </source>
</reference>
<evidence type="ECO:0000256" key="2">
    <source>
        <dbReference type="ARBA" id="ARBA00022448"/>
    </source>
</evidence>
<dbReference type="PANTHER" id="PTHR48041:SF91">
    <property type="entry name" value="ABC TRANSPORTER G FAMILY MEMBER 28"/>
    <property type="match status" value="1"/>
</dbReference>
<evidence type="ECO:0000313" key="7">
    <source>
        <dbReference type="EMBL" id="EEQ97296.1"/>
    </source>
</evidence>
<keyword evidence="3" id="KW-0812">Transmembrane</keyword>
<dbReference type="PANTHER" id="PTHR48041">
    <property type="entry name" value="ABC TRANSPORTER G FAMILY MEMBER 28"/>
    <property type="match status" value="1"/>
</dbReference>
<evidence type="ECO:0000313" key="8">
    <source>
        <dbReference type="Proteomes" id="UP000007800"/>
    </source>
</evidence>
<sequence length="97" mass="10168">MSSMNEATSSTHISLEFSDVNYEVPIKGNQRKILTDLSGRIESGRLTAIMGPSGSGKSTFLNVLSGRTTNKGSCQLSVPALTGACGLNMSANTERSV</sequence>
<dbReference type="EMBL" id="GG687290">
    <property type="protein sequence ID" value="EEQ97296.1"/>
    <property type="molecule type" value="Genomic_DNA"/>
</dbReference>
<dbReference type="Proteomes" id="UP000007800">
    <property type="component" value="Unassembled WGS sequence"/>
</dbReference>
<dbReference type="AlphaFoldDB" id="C5M166"/>
<dbReference type="GO" id="GO:0042626">
    <property type="term" value="F:ATPase-coupled transmembrane transporter activity"/>
    <property type="evidence" value="ECO:0007669"/>
    <property type="project" value="TreeGrafter"/>
</dbReference>
<dbReference type="OrthoDB" id="66620at2759"/>
<dbReference type="GO" id="GO:0005524">
    <property type="term" value="F:ATP binding"/>
    <property type="evidence" value="ECO:0007669"/>
    <property type="project" value="InterPro"/>
</dbReference>
<dbReference type="Gene3D" id="3.40.50.300">
    <property type="entry name" value="P-loop containing nucleotide triphosphate hydrolases"/>
    <property type="match status" value="1"/>
</dbReference>
<proteinExistence type="predicted"/>
<evidence type="ECO:0000256" key="4">
    <source>
        <dbReference type="ARBA" id="ARBA00022989"/>
    </source>
</evidence>
<keyword evidence="4" id="KW-1133">Transmembrane helix</keyword>
<dbReference type="GeneID" id="9054521"/>
<comment type="subcellular location">
    <subcellularLocation>
        <location evidence="1">Membrane</location>
        <topology evidence="1">Multi-pass membrane protein</topology>
    </subcellularLocation>
</comment>
<dbReference type="GO" id="GO:0016887">
    <property type="term" value="F:ATP hydrolysis activity"/>
    <property type="evidence" value="ECO:0007669"/>
    <property type="project" value="InterPro"/>
</dbReference>
<dbReference type="SUPFAM" id="SSF52540">
    <property type="entry name" value="P-loop containing nucleoside triphosphate hydrolases"/>
    <property type="match status" value="1"/>
</dbReference>
<feature type="domain" description="ABC transporter" evidence="6">
    <location>
        <begin position="34"/>
        <end position="76"/>
    </location>
</feature>
<dbReference type="RefSeq" id="XP_002764579.1">
    <property type="nucleotide sequence ID" value="XM_002764533.1"/>
</dbReference>
<keyword evidence="2" id="KW-0813">Transport</keyword>
<evidence type="ECO:0000256" key="5">
    <source>
        <dbReference type="ARBA" id="ARBA00023136"/>
    </source>
</evidence>
<dbReference type="InterPro" id="IPR003439">
    <property type="entry name" value="ABC_transporter-like_ATP-bd"/>
</dbReference>
<dbReference type="InParanoid" id="C5M166"/>
<organism evidence="8">
    <name type="scientific">Perkinsus marinus (strain ATCC 50983 / TXsc)</name>
    <dbReference type="NCBI Taxonomy" id="423536"/>
    <lineage>
        <taxon>Eukaryota</taxon>
        <taxon>Sar</taxon>
        <taxon>Alveolata</taxon>
        <taxon>Perkinsozoa</taxon>
        <taxon>Perkinsea</taxon>
        <taxon>Perkinsida</taxon>
        <taxon>Perkinsidae</taxon>
        <taxon>Perkinsus</taxon>
    </lineage>
</organism>
<evidence type="ECO:0000256" key="1">
    <source>
        <dbReference type="ARBA" id="ARBA00004141"/>
    </source>
</evidence>
<protein>
    <submittedName>
        <fullName evidence="7">Abc transporter, putative</fullName>
    </submittedName>
</protein>
<name>C5M166_PERM5</name>
<gene>
    <name evidence="7" type="ORF">Pmar_PMAR024739</name>
</gene>
<dbReference type="InterPro" id="IPR027417">
    <property type="entry name" value="P-loop_NTPase"/>
</dbReference>
<dbReference type="GO" id="GO:0016020">
    <property type="term" value="C:membrane"/>
    <property type="evidence" value="ECO:0007669"/>
    <property type="project" value="UniProtKB-SubCell"/>
</dbReference>
<evidence type="ECO:0000256" key="3">
    <source>
        <dbReference type="ARBA" id="ARBA00022692"/>
    </source>
</evidence>
<accession>C5M166</accession>
<dbReference type="InterPro" id="IPR050352">
    <property type="entry name" value="ABCG_transporters"/>
</dbReference>
<keyword evidence="5" id="KW-0472">Membrane</keyword>